<evidence type="ECO:0000313" key="1">
    <source>
        <dbReference type="EMBL" id="GHA15155.1"/>
    </source>
</evidence>
<comment type="caution">
    <text evidence="1">The sequence shown here is derived from an EMBL/GenBank/DDBJ whole genome shotgun (WGS) entry which is preliminary data.</text>
</comment>
<dbReference type="EMBL" id="BMZE01000001">
    <property type="protein sequence ID" value="GHA15155.1"/>
    <property type="molecule type" value="Genomic_DNA"/>
</dbReference>
<protein>
    <submittedName>
        <fullName evidence="1">Uncharacterized protein</fullName>
    </submittedName>
</protein>
<reference evidence="1" key="2">
    <citation type="submission" date="2020-09" db="EMBL/GenBank/DDBJ databases">
        <authorList>
            <person name="Sun Q."/>
            <person name="Kim S."/>
        </authorList>
    </citation>
    <scope>NUCLEOTIDE SEQUENCE</scope>
    <source>
        <strain evidence="1">KCTC 32437</strain>
    </source>
</reference>
<name>A0A918RXR8_9HYPH</name>
<accession>A0A918RXR8</accession>
<organism evidence="1 2">
    <name type="scientific">Devosia pacifica</name>
    <dbReference type="NCBI Taxonomy" id="1335967"/>
    <lineage>
        <taxon>Bacteria</taxon>
        <taxon>Pseudomonadati</taxon>
        <taxon>Pseudomonadota</taxon>
        <taxon>Alphaproteobacteria</taxon>
        <taxon>Hyphomicrobiales</taxon>
        <taxon>Devosiaceae</taxon>
        <taxon>Devosia</taxon>
    </lineage>
</organism>
<sequence length="50" mass="5873">MTREAILAEIKRLETERDQSPGMEKAYNDRITALCDRLKGRKAWKPRKVV</sequence>
<dbReference type="Proteomes" id="UP000646579">
    <property type="component" value="Unassembled WGS sequence"/>
</dbReference>
<dbReference type="RefSeq" id="WP_189423541.1">
    <property type="nucleotide sequence ID" value="NZ_BMZE01000001.1"/>
</dbReference>
<gene>
    <name evidence="1" type="ORF">GCM10007989_07390</name>
</gene>
<proteinExistence type="predicted"/>
<evidence type="ECO:0000313" key="2">
    <source>
        <dbReference type="Proteomes" id="UP000646579"/>
    </source>
</evidence>
<reference evidence="1" key="1">
    <citation type="journal article" date="2014" name="Int. J. Syst. Evol. Microbiol.">
        <title>Complete genome sequence of Corynebacterium casei LMG S-19264T (=DSM 44701T), isolated from a smear-ripened cheese.</title>
        <authorList>
            <consortium name="US DOE Joint Genome Institute (JGI-PGF)"/>
            <person name="Walter F."/>
            <person name="Albersmeier A."/>
            <person name="Kalinowski J."/>
            <person name="Ruckert C."/>
        </authorList>
    </citation>
    <scope>NUCLEOTIDE SEQUENCE</scope>
    <source>
        <strain evidence="1">KCTC 32437</strain>
    </source>
</reference>
<dbReference type="AlphaFoldDB" id="A0A918RXR8"/>
<keyword evidence="2" id="KW-1185">Reference proteome</keyword>